<dbReference type="OrthoDB" id="5391533at2759"/>
<protein>
    <recommendedName>
        <fullName evidence="3">Ankyrin</fullName>
    </recommendedName>
</protein>
<dbReference type="STRING" id="1448308.A0A2T2N3J9"/>
<gene>
    <name evidence="1" type="ORF">BS50DRAFT_216488</name>
</gene>
<dbReference type="EMBL" id="KZ678151">
    <property type="protein sequence ID" value="PSN59984.1"/>
    <property type="molecule type" value="Genomic_DNA"/>
</dbReference>
<evidence type="ECO:0000313" key="1">
    <source>
        <dbReference type="EMBL" id="PSN59984.1"/>
    </source>
</evidence>
<dbReference type="AlphaFoldDB" id="A0A2T2N3J9"/>
<keyword evidence="2" id="KW-1185">Reference proteome</keyword>
<sequence length="266" mass="30167">MAMTPLQEDMLNACTYGDVEKLRGLFDSNVQKGSRPIYLDSPDGPPPVSVMLGAAISHGHKDVVSFLLQIYNSQDRKDRIKFYEPVCTELLHHPNVEILELLYDYDNSIINEEWDSQGITTFVTEACKQPPEKIRKLLHFLIEHDADLQVGGLANEMPVCYALYGDQSIDVIEAMIRKGSPVTFEATRQAIYRERIDAIEAFIRIGVEHTSEYGQELRKEAEKTGNVEVMKLVNSWTSDWGKKSVQAGLIFQKVKSIFKDLNIKKS</sequence>
<proteinExistence type="predicted"/>
<dbReference type="Proteomes" id="UP000240883">
    <property type="component" value="Unassembled WGS sequence"/>
</dbReference>
<reference evidence="1 2" key="1">
    <citation type="journal article" date="2018" name="Front. Microbiol.">
        <title>Genome-Wide Analysis of Corynespora cassiicola Leaf Fall Disease Putative Effectors.</title>
        <authorList>
            <person name="Lopez D."/>
            <person name="Ribeiro S."/>
            <person name="Label P."/>
            <person name="Fumanal B."/>
            <person name="Venisse J.S."/>
            <person name="Kohler A."/>
            <person name="de Oliveira R.R."/>
            <person name="Labutti K."/>
            <person name="Lipzen A."/>
            <person name="Lail K."/>
            <person name="Bauer D."/>
            <person name="Ohm R.A."/>
            <person name="Barry K.W."/>
            <person name="Spatafora J."/>
            <person name="Grigoriev I.V."/>
            <person name="Martin F.M."/>
            <person name="Pujade-Renaud V."/>
        </authorList>
    </citation>
    <scope>NUCLEOTIDE SEQUENCE [LARGE SCALE GENOMIC DNA]</scope>
    <source>
        <strain evidence="1 2">Philippines</strain>
    </source>
</reference>
<dbReference type="InterPro" id="IPR036770">
    <property type="entry name" value="Ankyrin_rpt-contain_sf"/>
</dbReference>
<organism evidence="1 2">
    <name type="scientific">Corynespora cassiicola Philippines</name>
    <dbReference type="NCBI Taxonomy" id="1448308"/>
    <lineage>
        <taxon>Eukaryota</taxon>
        <taxon>Fungi</taxon>
        <taxon>Dikarya</taxon>
        <taxon>Ascomycota</taxon>
        <taxon>Pezizomycotina</taxon>
        <taxon>Dothideomycetes</taxon>
        <taxon>Pleosporomycetidae</taxon>
        <taxon>Pleosporales</taxon>
        <taxon>Corynesporascaceae</taxon>
        <taxon>Corynespora</taxon>
    </lineage>
</organism>
<accession>A0A2T2N3J9</accession>
<evidence type="ECO:0000313" key="2">
    <source>
        <dbReference type="Proteomes" id="UP000240883"/>
    </source>
</evidence>
<name>A0A2T2N3J9_CORCC</name>
<dbReference type="SUPFAM" id="SSF48403">
    <property type="entry name" value="Ankyrin repeat"/>
    <property type="match status" value="1"/>
</dbReference>
<evidence type="ECO:0008006" key="3">
    <source>
        <dbReference type="Google" id="ProtNLM"/>
    </source>
</evidence>
<dbReference type="Gene3D" id="1.25.40.20">
    <property type="entry name" value="Ankyrin repeat-containing domain"/>
    <property type="match status" value="1"/>
</dbReference>